<dbReference type="CDD" id="cd02440">
    <property type="entry name" value="AdoMet_MTases"/>
    <property type="match status" value="1"/>
</dbReference>
<protein>
    <recommendedName>
        <fullName evidence="4">Methyltransferase FkbM domain-containing protein</fullName>
    </recommendedName>
</protein>
<dbReference type="InterPro" id="IPR052514">
    <property type="entry name" value="SAM-dependent_MTase"/>
</dbReference>
<evidence type="ECO:0008006" key="4">
    <source>
        <dbReference type="Google" id="ProtNLM"/>
    </source>
</evidence>
<dbReference type="Gene3D" id="3.90.550.10">
    <property type="entry name" value="Spore Coat Polysaccharide Biosynthesis Protein SpsA, Chain A"/>
    <property type="match status" value="1"/>
</dbReference>
<feature type="domain" description="Methyltransferase FkbM" evidence="1">
    <location>
        <begin position="1056"/>
        <end position="1229"/>
    </location>
</feature>
<evidence type="ECO:0000313" key="3">
    <source>
        <dbReference type="EMBL" id="OEJ73303.1"/>
    </source>
</evidence>
<dbReference type="PANTHER" id="PTHR34203:SF15">
    <property type="entry name" value="SLL1173 PROTEIN"/>
    <property type="match status" value="1"/>
</dbReference>
<dbReference type="AlphaFoldDB" id="A0A1E5QG45"/>
<dbReference type="NCBIfam" id="TIGR01444">
    <property type="entry name" value="fkbM_fam"/>
    <property type="match status" value="1"/>
</dbReference>
<evidence type="ECO:0000259" key="2">
    <source>
        <dbReference type="Pfam" id="PF08241"/>
    </source>
</evidence>
<reference evidence="3" key="1">
    <citation type="submission" date="2016-09" db="EMBL/GenBank/DDBJ databases">
        <title>Draft genome of thermotolerant cyanobacterium Desertifilum sp. strain IPPAS B-1220.</title>
        <authorList>
            <person name="Sinetova M.A."/>
            <person name="Bolakhan K."/>
            <person name="Zayadan B.K."/>
            <person name="Mironov K.S."/>
            <person name="Ustinova V."/>
            <person name="Kupriyanova E.V."/>
            <person name="Sidorov R.A."/>
            <person name="Skrypnik A.N."/>
            <person name="Gogoleva N.E."/>
            <person name="Gogolev Y.V."/>
            <person name="Los D.A."/>
        </authorList>
    </citation>
    <scope>NUCLEOTIDE SEQUENCE [LARGE SCALE GENOMIC DNA]</scope>
    <source>
        <strain evidence="3">IPPAS B-1220</strain>
    </source>
</reference>
<dbReference type="InterPro" id="IPR029044">
    <property type="entry name" value="Nucleotide-diphossugar_trans"/>
</dbReference>
<dbReference type="CDD" id="cd00761">
    <property type="entry name" value="Glyco_tranf_GTA_type"/>
    <property type="match status" value="1"/>
</dbReference>
<dbReference type="InterPro" id="IPR029063">
    <property type="entry name" value="SAM-dependent_MTases_sf"/>
</dbReference>
<dbReference type="SUPFAM" id="SSF53335">
    <property type="entry name" value="S-adenosyl-L-methionine-dependent methyltransferases"/>
    <property type="match status" value="3"/>
</dbReference>
<gene>
    <name evidence="3" type="ORF">BH720_20545</name>
</gene>
<comment type="caution">
    <text evidence="3">The sequence shown here is derived from an EMBL/GenBank/DDBJ whole genome shotgun (WGS) entry which is preliminary data.</text>
</comment>
<dbReference type="InterPro" id="IPR004951">
    <property type="entry name" value="DUF268_CAE_spp"/>
</dbReference>
<dbReference type="SUPFAM" id="SSF53448">
    <property type="entry name" value="Nucleotide-diphospho-sugar transferases"/>
    <property type="match status" value="1"/>
</dbReference>
<dbReference type="Pfam" id="PF03269">
    <property type="entry name" value="DUF268"/>
    <property type="match status" value="1"/>
</dbReference>
<dbReference type="GO" id="GO:0008757">
    <property type="term" value="F:S-adenosylmethionine-dependent methyltransferase activity"/>
    <property type="evidence" value="ECO:0007669"/>
    <property type="project" value="InterPro"/>
</dbReference>
<sequence>MVAPRQIPPSLADEYTMNGQIRQEFWYFNDDYKQTTPKVYTLAQIESLIQAVAQRQSKYYGKMDLHLYEALEKYPIRDRTIAIMGSQYPWYESICLHYGGQPTVIDYHKIQSQHPGIQTLTIEEYDRHPLQFDAAFSISSFEHDGLGRYGDPLNPNADLQAMQKMKRILKHQGLLFCSVPVGQDKLVWNAHRIYGQNRLPYFLQGWEILDIFGLSLDIYQEDTGKQAKYQPIFVLRNTEKNISLEETKNHLNRQLLRTVSEPRTDVKLHLGCGTKRLPGFVHVDVRPDVKPDVVADITNLTDFTDNSADLIYFCHGFEHVRPHQVDSTLAEWKRVLKPGGVLRLSMPDFEVLARLYVLNQVPLKNIAYIIHGGQDYPENTHYFSWDFSSLSQKLLEAGFIEIRRYDAEATHPPDYQDYSTYKFYGQPLSLNVEATKPKADTLQLATSVAPTGLENQKKAISSWQKYGFSVMSLNSSAEIEQLEKDSNINFIPVKRDARQAFGKPLIYLDDLLENLRDRPSSVSGIINADIHLKTSPEFIQTICEQARNSLVFGSRIEVDSIEQDWGNAYPMGFDFFLFDKRLLNALPTSPYCLGMPWWDYWLPWMAYQQGIPLKIVTSPLAYHIKHQTQYAPEAWQNLGLKFAETFEPASVPKLQALKQENPQQLRRELIGLSQSLIQTLQENSEKISNEPTLIYLSSNDSIQVPEEENLLETDLDVPQPISPKTISLLSPTRGRPQQALRLALSVLKTASQPKRVEILFYIDDDDTTQEDYKKTFSNHYAQLSQLGRYALVIGQPIGISRAWNELARLSKGDLLIMAADDQTYNDEGWDKRLDEEVAKYPDEIFCMWFNDGHLGEKLCTFPIVSRKWCTTLGYFVTGFFECFCDDVWIMDIAKRVERLHYIPDVLTEHLNWRYGKAEIDATYERRQVDTQGQFKPSIERDKALFIRTSHYRQADARKIAAVMSEPVTLKPGVQWGGVSSIFDLPNFYPSRKQPSQYQLNVCLGASFDNREFKILLETKKACQKQIWSRLDAGKLYEPSVTKALAQFVKGGDCVIDIGAHVGYYTLLSAALVGKTGKVFAFEPDIANCEAIAHNIELNDFQQVKLFQLALDVQARDSSFFVNVDNDGGHALWDVSLEAANSKTRHNKLVRKIKTATLDDILSDRDLPPIKLIKLDAQGAEYNILQGSQQTLKTLQIPYLLCDIHPFGLQQMGGTAPQLFAWMQALGYQVYTINAQLPRFTPIAPEQFEQTPAETVLFSRETVG</sequence>
<dbReference type="EMBL" id="MJGC01000093">
    <property type="protein sequence ID" value="OEJ73303.1"/>
    <property type="molecule type" value="Genomic_DNA"/>
</dbReference>
<dbReference type="Pfam" id="PF08241">
    <property type="entry name" value="Methyltransf_11"/>
    <property type="match status" value="1"/>
</dbReference>
<proteinExistence type="predicted"/>
<dbReference type="InterPro" id="IPR013216">
    <property type="entry name" value="Methyltransf_11"/>
</dbReference>
<evidence type="ECO:0000259" key="1">
    <source>
        <dbReference type="Pfam" id="PF05050"/>
    </source>
</evidence>
<feature type="domain" description="Methyltransferase type 11" evidence="2">
    <location>
        <begin position="293"/>
        <end position="342"/>
    </location>
</feature>
<dbReference type="RefSeq" id="WP_069969092.1">
    <property type="nucleotide sequence ID" value="NZ_CM124774.1"/>
</dbReference>
<dbReference type="PANTHER" id="PTHR34203">
    <property type="entry name" value="METHYLTRANSFERASE, FKBM FAMILY PROTEIN"/>
    <property type="match status" value="1"/>
</dbReference>
<name>A0A1E5QG45_9CYAN</name>
<dbReference type="Gene3D" id="3.40.50.150">
    <property type="entry name" value="Vaccinia Virus protein VP39"/>
    <property type="match status" value="3"/>
</dbReference>
<organism evidence="3">
    <name type="scientific">Desertifilum tharense IPPAS B-1220</name>
    <dbReference type="NCBI Taxonomy" id="1781255"/>
    <lineage>
        <taxon>Bacteria</taxon>
        <taxon>Bacillati</taxon>
        <taxon>Cyanobacteriota</taxon>
        <taxon>Cyanophyceae</taxon>
        <taxon>Desertifilales</taxon>
        <taxon>Desertifilaceae</taxon>
        <taxon>Desertifilum</taxon>
    </lineage>
</organism>
<dbReference type="STRING" id="1781255.BH720_20545"/>
<accession>A0A1E5QG45</accession>
<dbReference type="Pfam" id="PF05050">
    <property type="entry name" value="Methyltransf_21"/>
    <property type="match status" value="1"/>
</dbReference>
<dbReference type="InterPro" id="IPR006342">
    <property type="entry name" value="FkbM_mtfrase"/>
</dbReference>
<dbReference type="OrthoDB" id="21665at2"/>